<evidence type="ECO:0000313" key="3">
    <source>
        <dbReference type="Proteomes" id="UP000069205"/>
    </source>
</evidence>
<dbReference type="RefSeq" id="WP_187299425.1">
    <property type="nucleotide sequence ID" value="NZ_CP011801.1"/>
</dbReference>
<dbReference type="PATRIC" id="fig|42253.5.peg.2182"/>
<sequence>MEWLDVLFDNAFFQLPFLEAMMYLFVVISIGAGIVGLWNRFVSIPSREAGTLEMRKAA</sequence>
<keyword evidence="1" id="KW-1133">Transmembrane helix</keyword>
<protein>
    <submittedName>
        <fullName evidence="2">Uncharacterized protein</fullName>
    </submittedName>
</protein>
<dbReference type="AlphaFoldDB" id="A0A0K2GCE5"/>
<dbReference type="Proteomes" id="UP000069205">
    <property type="component" value="Chromosome"/>
</dbReference>
<organism evidence="2 3">
    <name type="scientific">Nitrospira moscoviensis</name>
    <dbReference type="NCBI Taxonomy" id="42253"/>
    <lineage>
        <taxon>Bacteria</taxon>
        <taxon>Pseudomonadati</taxon>
        <taxon>Nitrospirota</taxon>
        <taxon>Nitrospiria</taxon>
        <taxon>Nitrospirales</taxon>
        <taxon>Nitrospiraceae</taxon>
        <taxon>Nitrospira</taxon>
    </lineage>
</organism>
<dbReference type="KEGG" id="nmv:NITMOv2_2215"/>
<gene>
    <name evidence="2" type="ORF">NITMOv2_2215</name>
</gene>
<reference evidence="2 3" key="1">
    <citation type="journal article" date="2015" name="Proc. Natl. Acad. Sci. U.S.A.">
        <title>Expanded metabolic versatility of ubiquitous nitrite-oxidizing bacteria from the genus Nitrospira.</title>
        <authorList>
            <person name="Koch H."/>
            <person name="Lucker S."/>
            <person name="Albertsen M."/>
            <person name="Kitzinger K."/>
            <person name="Herbold C."/>
            <person name="Spieck E."/>
            <person name="Nielsen P.H."/>
            <person name="Wagner M."/>
            <person name="Daims H."/>
        </authorList>
    </citation>
    <scope>NUCLEOTIDE SEQUENCE [LARGE SCALE GENOMIC DNA]</scope>
    <source>
        <strain evidence="2 3">NSP M-1</strain>
    </source>
</reference>
<accession>A0A0K2GCE5</accession>
<keyword evidence="3" id="KW-1185">Reference proteome</keyword>
<dbReference type="STRING" id="42253.NITMOv2_2215"/>
<keyword evidence="1" id="KW-0472">Membrane</keyword>
<name>A0A0K2GCE5_NITMO</name>
<feature type="transmembrane region" description="Helical" evidence="1">
    <location>
        <begin position="20"/>
        <end position="38"/>
    </location>
</feature>
<evidence type="ECO:0000313" key="2">
    <source>
        <dbReference type="EMBL" id="ALA58631.1"/>
    </source>
</evidence>
<proteinExistence type="predicted"/>
<evidence type="ECO:0000256" key="1">
    <source>
        <dbReference type="SAM" id="Phobius"/>
    </source>
</evidence>
<dbReference type="EMBL" id="CP011801">
    <property type="protein sequence ID" value="ALA58631.1"/>
    <property type="molecule type" value="Genomic_DNA"/>
</dbReference>
<keyword evidence="1" id="KW-0812">Transmembrane</keyword>